<evidence type="ECO:0000256" key="16">
    <source>
        <dbReference type="ARBA" id="ARBA00023128"/>
    </source>
</evidence>
<dbReference type="Pfam" id="PF21123">
    <property type="entry name" value="Dna2_Rift"/>
    <property type="match status" value="1"/>
</dbReference>
<evidence type="ECO:0000256" key="11">
    <source>
        <dbReference type="ARBA" id="ARBA00022806"/>
    </source>
</evidence>
<dbReference type="EC" id="3.1.-.-" evidence="21"/>
<keyword evidence="17 21" id="KW-0234">DNA repair</keyword>
<dbReference type="Proteomes" id="UP001623349">
    <property type="component" value="Unassembled WGS sequence"/>
</dbReference>
<evidence type="ECO:0000256" key="15">
    <source>
        <dbReference type="ARBA" id="ARBA00023125"/>
    </source>
</evidence>
<keyword evidence="27" id="KW-1185">Reference proteome</keyword>
<comment type="similarity">
    <text evidence="2 21">Belongs to the DNA2/NAM7 helicase family.</text>
</comment>
<reference evidence="26 27" key="1">
    <citation type="submission" date="2024-08" db="EMBL/GenBank/DDBJ databases">
        <title>The draft genome of Apodemus speciosus.</title>
        <authorList>
            <person name="Nabeshima K."/>
            <person name="Suzuki S."/>
            <person name="Onuma M."/>
        </authorList>
    </citation>
    <scope>NUCLEOTIDE SEQUENCE [LARGE SCALE GENOMIC DNA]</scope>
    <source>
        <strain evidence="26">IB14-021</strain>
    </source>
</reference>
<evidence type="ECO:0000259" key="25">
    <source>
        <dbReference type="Pfam" id="PF21123"/>
    </source>
</evidence>
<evidence type="ECO:0000256" key="14">
    <source>
        <dbReference type="ARBA" id="ARBA00023014"/>
    </source>
</evidence>
<dbReference type="PANTHER" id="PTHR10887:SF433">
    <property type="entry name" value="DNA REPLICATION ATP-DEPENDENT HELICASE_NUCLEASE DNA2"/>
    <property type="match status" value="1"/>
</dbReference>
<keyword evidence="15 21" id="KW-0238">DNA-binding</keyword>
<dbReference type="GO" id="GO:0004386">
    <property type="term" value="F:helicase activity"/>
    <property type="evidence" value="ECO:0007669"/>
    <property type="project" value="UniProtKB-KW"/>
</dbReference>
<proteinExistence type="inferred from homology"/>
<keyword evidence="13 21" id="KW-0408">Iron</keyword>
<evidence type="ECO:0000259" key="24">
    <source>
        <dbReference type="Pfam" id="PF13087"/>
    </source>
</evidence>
<comment type="function">
    <text evidence="21">Key enzyme involved in DNA replication and DNA repair. Involved in Okazaki fragments processing by cleaving long flaps that escape FEN1: flaps that are longer than 27 nucleotides are coated by replication protein A complex (RPA), leading to recruit DNA2 which cleaves the flap until it is too short to bind RPA and becomes a substrate for FEN1. Also involved in 5'-end resection of DNA during double-strand break (DSB) repair by mediating the cleavage of 5'-ssDNA.</text>
</comment>
<comment type="catalytic activity">
    <reaction evidence="20 21">
        <text>ATP + H2O = ADP + phosphate + H(+)</text>
        <dbReference type="Rhea" id="RHEA:13065"/>
        <dbReference type="ChEBI" id="CHEBI:15377"/>
        <dbReference type="ChEBI" id="CHEBI:15378"/>
        <dbReference type="ChEBI" id="CHEBI:30616"/>
        <dbReference type="ChEBI" id="CHEBI:43474"/>
        <dbReference type="ChEBI" id="CHEBI:456216"/>
        <dbReference type="EC" id="3.6.4.12"/>
    </reaction>
</comment>
<evidence type="ECO:0000256" key="10">
    <source>
        <dbReference type="ARBA" id="ARBA00022801"/>
    </source>
</evidence>
<keyword evidence="6 21" id="KW-0479">Metal-binding</keyword>
<organism evidence="26 27">
    <name type="scientific">Apodemus speciosus</name>
    <name type="common">Large Japanese field mouse</name>
    <dbReference type="NCBI Taxonomy" id="105296"/>
    <lineage>
        <taxon>Eukaryota</taxon>
        <taxon>Metazoa</taxon>
        <taxon>Chordata</taxon>
        <taxon>Craniata</taxon>
        <taxon>Vertebrata</taxon>
        <taxon>Euteleostomi</taxon>
        <taxon>Mammalia</taxon>
        <taxon>Eutheria</taxon>
        <taxon>Euarchontoglires</taxon>
        <taxon>Glires</taxon>
        <taxon>Rodentia</taxon>
        <taxon>Myomorpha</taxon>
        <taxon>Muroidea</taxon>
        <taxon>Muridae</taxon>
        <taxon>Murinae</taxon>
        <taxon>Apodemus</taxon>
    </lineage>
</organism>
<dbReference type="CDD" id="cd22318">
    <property type="entry name" value="DNA2_N-like"/>
    <property type="match status" value="1"/>
</dbReference>
<feature type="domain" description="DNA2/NAM7 helicase helicase" evidence="23">
    <location>
        <begin position="773"/>
        <end position="840"/>
    </location>
</feature>
<comment type="subcellular location">
    <subcellularLocation>
        <location evidence="21">Nucleus</location>
    </subcellularLocation>
    <subcellularLocation>
        <location evidence="21">Mitochondrion</location>
    </subcellularLocation>
</comment>
<dbReference type="Gene3D" id="3.90.320.10">
    <property type="match status" value="1"/>
</dbReference>
<keyword evidence="3 21" id="KW-0004">4Fe-4S</keyword>
<keyword evidence="11 21" id="KW-0347">Helicase</keyword>
<dbReference type="InterPro" id="IPR041679">
    <property type="entry name" value="DNA2/NAM7-like_C"/>
</dbReference>
<evidence type="ECO:0000256" key="6">
    <source>
        <dbReference type="ARBA" id="ARBA00022723"/>
    </source>
</evidence>
<keyword evidence="10 21" id="KW-0378">Hydrolase</keyword>
<dbReference type="CDD" id="cd18808">
    <property type="entry name" value="SF1_C_Upf1"/>
    <property type="match status" value="1"/>
</dbReference>
<keyword evidence="5 21" id="KW-0540">Nuclease</keyword>
<accession>A0ABQ0F7D6</accession>
<gene>
    <name evidence="26" type="ORF">APTSU1_001041700</name>
</gene>
<protein>
    <recommendedName>
        <fullName evidence="21">DNA replication ATP-dependent helicase/nuclease</fullName>
        <ecNumber evidence="21">3.1.-.-</ecNumber>
        <ecNumber evidence="21">3.6.4.12</ecNumber>
    </recommendedName>
</protein>
<evidence type="ECO:0000256" key="13">
    <source>
        <dbReference type="ARBA" id="ARBA00023004"/>
    </source>
</evidence>
<evidence type="ECO:0000256" key="12">
    <source>
        <dbReference type="ARBA" id="ARBA00022840"/>
    </source>
</evidence>
<dbReference type="Pfam" id="PF13086">
    <property type="entry name" value="AAA_11"/>
    <property type="match status" value="2"/>
</dbReference>
<keyword evidence="18 21" id="KW-0539">Nucleus</keyword>
<evidence type="ECO:0000256" key="7">
    <source>
        <dbReference type="ARBA" id="ARBA00022741"/>
    </source>
</evidence>
<evidence type="ECO:0000259" key="23">
    <source>
        <dbReference type="Pfam" id="PF13086"/>
    </source>
</evidence>
<feature type="domain" description="DNA2/NAM7 helicase helicase" evidence="23">
    <location>
        <begin position="669"/>
        <end position="765"/>
    </location>
</feature>
<evidence type="ECO:0000256" key="5">
    <source>
        <dbReference type="ARBA" id="ARBA00022722"/>
    </source>
</evidence>
<dbReference type="PANTHER" id="PTHR10887">
    <property type="entry name" value="DNA2/NAM7 HELICASE FAMILY"/>
    <property type="match status" value="1"/>
</dbReference>
<evidence type="ECO:0000313" key="27">
    <source>
        <dbReference type="Proteomes" id="UP001623349"/>
    </source>
</evidence>
<keyword evidence="7 21" id="KW-0547">Nucleotide-binding</keyword>
<dbReference type="Gene3D" id="3.40.50.300">
    <property type="entry name" value="P-loop containing nucleotide triphosphate hydrolases"/>
    <property type="match status" value="2"/>
</dbReference>
<keyword evidence="9 21" id="KW-0227">DNA damage</keyword>
<keyword evidence="12 21" id="KW-0067">ATP-binding</keyword>
<evidence type="ECO:0000256" key="18">
    <source>
        <dbReference type="ARBA" id="ARBA00023242"/>
    </source>
</evidence>
<dbReference type="InterPro" id="IPR027417">
    <property type="entry name" value="P-loop_NTPase"/>
</dbReference>
<evidence type="ECO:0000256" key="1">
    <source>
        <dbReference type="ARBA" id="ARBA00001966"/>
    </source>
</evidence>
<evidence type="ECO:0000313" key="26">
    <source>
        <dbReference type="EMBL" id="GAB1295183.1"/>
    </source>
</evidence>
<dbReference type="InterPro" id="IPR045055">
    <property type="entry name" value="DNA2/NAM7-like"/>
</dbReference>
<evidence type="ECO:0000256" key="19">
    <source>
        <dbReference type="ARBA" id="ARBA00023268"/>
    </source>
</evidence>
<dbReference type="InterPro" id="IPR026851">
    <property type="entry name" value="Dna2/JHS1_DEXXQ-box"/>
</dbReference>
<feature type="domain" description="DNA2 rift barrel" evidence="25">
    <location>
        <begin position="472"/>
        <end position="568"/>
    </location>
</feature>
<comment type="caution">
    <text evidence="26">The sequence shown here is derived from an EMBL/GenBank/DDBJ whole genome shotgun (WGS) entry which is preliminary data.</text>
</comment>
<evidence type="ECO:0000256" key="9">
    <source>
        <dbReference type="ARBA" id="ARBA00022763"/>
    </source>
</evidence>
<evidence type="ECO:0000256" key="17">
    <source>
        <dbReference type="ARBA" id="ARBA00023204"/>
    </source>
</evidence>
<evidence type="ECO:0000256" key="20">
    <source>
        <dbReference type="ARBA" id="ARBA00047995"/>
    </source>
</evidence>
<sequence>MEPLDELDLLFLEEDGRAEALPRRRSLLQKKADTFFPETVLSRGEDNRYLVLAVETVQNERGWEEKHVLITASRDRGQEVRCILRNGWSSVPVEPGDIVHLEGDCTSEPWVIDDDFGYFILYPDMLISGTSVASSIRCLRRAVLSETFRRLRSSHSPNADRYDSHEVFQKAIHESFAPEKLQELALQTLREVRHLKEMYRLNLSQDEIRCEVEEYLPSFSKWAEDFMHQGPSAEFPLMQLSLPSDGSNRSLPCNIEVIKSLDIEESIWSPRFGLKGKIDVTVGVKIHRDYKTKYKIMPLELKTGKESNSIEHRSQVVLYTLLSQERREDPEAGWLLYLKTGQMYPVPANHLDKRELLRLRNQLAFSLLHRVSREAPGEEARLSALPQIIEEEKTCKYCSQIGNCALYSRAIEDQADDACIPEGMLSKIQEETRHLQPAHLKYFSLWCLMLTLESQSKDNRKSHQSIWSMPASALEESGSCVGNLVRTKPAERVCDGQYLHNFQRKNGAMPATNLMAGDRIILSGEERKLFALSKGYVKKINEAAITCLLDRNLSTLPETTLFRIDREERHGDINTPLGNLSKLMENTDTSKRLRDLIIDFREPQFIAYLSSVLPHDAKDTVASILKVLELTVDQAGLELQRSTCFCLPSAGINGERHNRLAAFSYKRRLNKPQRQAMKKVLLSKDYTLIVGMPGTGKTTTICTLVRILSACGFSVLLTSYTHSAVDNILLKLAKFKIGFLRLGQSHKVHPDIQKFTEEEICRSRSITSLAHLEELYNSHPIVATTCMGTNHPIFSRKTFDFCIVDEASQISQPVCLGPLFFSRRFVLVGDHQQLPPLVLNREARALGMSESLFKRLERNECAVVQLTVQYRMNRTIMSLSNKLTYEGRLECGSDRVANAVLTLPNLKDVRLGLELYADYAASPWLAAVFEPDSPVCFLNTDKVPAPEQVENGGVSNVTEARLIVFLTSTFIKAGCSPSDIGVIAPYRQQLRIISDLLARSCAGMVEVNTVDKYQGRDKSLVLVSFVRSNEDGTLGELLRDWRRLNVALTRAKHKLILLGSVSSLKRFPPLERLFDHLHAEQLISLLVRVVTWALLLWVSGCQTIVQRPFCGVRKTFTVT</sequence>
<name>A0ABQ0F7D6_APOSI</name>
<evidence type="ECO:0000256" key="2">
    <source>
        <dbReference type="ARBA" id="ARBA00007913"/>
    </source>
</evidence>
<dbReference type="InterPro" id="IPR047187">
    <property type="entry name" value="SF1_C_Upf1"/>
</dbReference>
<dbReference type="InterPro" id="IPR041677">
    <property type="entry name" value="DNA2/NAM7_AAA_11"/>
</dbReference>
<dbReference type="SUPFAM" id="SSF52540">
    <property type="entry name" value="P-loop containing nucleoside triphosphate hydrolases"/>
    <property type="match status" value="1"/>
</dbReference>
<keyword evidence="19 21" id="KW-0511">Multifunctional enzyme</keyword>
<keyword evidence="4 21" id="KW-0235">DNA replication</keyword>
<dbReference type="Pfam" id="PF13087">
    <property type="entry name" value="AAA_12"/>
    <property type="match status" value="1"/>
</dbReference>
<keyword evidence="16 21" id="KW-0496">Mitochondrion</keyword>
<dbReference type="Pfam" id="PF08696">
    <property type="entry name" value="Dna2"/>
    <property type="match status" value="1"/>
</dbReference>
<comment type="cofactor">
    <cofactor evidence="1">
        <name>[4Fe-4S] cluster</name>
        <dbReference type="ChEBI" id="CHEBI:49883"/>
    </cofactor>
</comment>
<evidence type="ECO:0000256" key="21">
    <source>
        <dbReference type="RuleBase" id="RU367041"/>
    </source>
</evidence>
<dbReference type="InterPro" id="IPR011604">
    <property type="entry name" value="PDDEXK-like_dom_sf"/>
</dbReference>
<keyword evidence="14 21" id="KW-0411">Iron-sulfur</keyword>
<keyword evidence="8" id="KW-0255">Endonuclease</keyword>
<evidence type="ECO:0000256" key="4">
    <source>
        <dbReference type="ARBA" id="ARBA00022705"/>
    </source>
</evidence>
<dbReference type="EC" id="3.6.4.12" evidence="21"/>
<evidence type="ECO:0000259" key="22">
    <source>
        <dbReference type="Pfam" id="PF08696"/>
    </source>
</evidence>
<dbReference type="InterPro" id="IPR048459">
    <property type="entry name" value="DNA2_Rift"/>
</dbReference>
<feature type="domain" description="DNA replication factor Dna2 N-terminal" evidence="22">
    <location>
        <begin position="75"/>
        <end position="283"/>
    </location>
</feature>
<dbReference type="EMBL" id="BAAFST010000010">
    <property type="protein sequence ID" value="GAB1295183.1"/>
    <property type="molecule type" value="Genomic_DNA"/>
</dbReference>
<feature type="domain" description="DNA2/NAM7 helicase-like C-terminal" evidence="24">
    <location>
        <begin position="848"/>
        <end position="1061"/>
    </location>
</feature>
<dbReference type="InterPro" id="IPR014808">
    <property type="entry name" value="DNA_replication_fac_Dna2_N"/>
</dbReference>
<dbReference type="CDD" id="cd18041">
    <property type="entry name" value="DEXXQc_DNA2"/>
    <property type="match status" value="1"/>
</dbReference>
<evidence type="ECO:0000256" key="8">
    <source>
        <dbReference type="ARBA" id="ARBA00022759"/>
    </source>
</evidence>
<evidence type="ECO:0000256" key="3">
    <source>
        <dbReference type="ARBA" id="ARBA00022485"/>
    </source>
</evidence>